<comment type="caution">
    <text evidence="1">The sequence shown here is derived from an EMBL/GenBank/DDBJ whole genome shotgun (WGS) entry which is preliminary data.</text>
</comment>
<protein>
    <recommendedName>
        <fullName evidence="3">Reverse transcriptase domain-containing protein</fullName>
    </recommendedName>
</protein>
<evidence type="ECO:0000313" key="2">
    <source>
        <dbReference type="Proteomes" id="UP000230750"/>
    </source>
</evidence>
<dbReference type="Proteomes" id="UP000230750">
    <property type="component" value="Unassembled WGS sequence"/>
</dbReference>
<dbReference type="AlphaFoldDB" id="A0A2G8K5G4"/>
<dbReference type="OrthoDB" id="5982932at2759"/>
<reference evidence="1 2" key="1">
    <citation type="journal article" date="2017" name="PLoS Biol.">
        <title>The sea cucumber genome provides insights into morphological evolution and visceral regeneration.</title>
        <authorList>
            <person name="Zhang X."/>
            <person name="Sun L."/>
            <person name="Yuan J."/>
            <person name="Sun Y."/>
            <person name="Gao Y."/>
            <person name="Zhang L."/>
            <person name="Li S."/>
            <person name="Dai H."/>
            <person name="Hamel J.F."/>
            <person name="Liu C."/>
            <person name="Yu Y."/>
            <person name="Liu S."/>
            <person name="Lin W."/>
            <person name="Guo K."/>
            <person name="Jin S."/>
            <person name="Xu P."/>
            <person name="Storey K.B."/>
            <person name="Huan P."/>
            <person name="Zhang T."/>
            <person name="Zhou Y."/>
            <person name="Zhang J."/>
            <person name="Lin C."/>
            <person name="Li X."/>
            <person name="Xing L."/>
            <person name="Huo D."/>
            <person name="Sun M."/>
            <person name="Wang L."/>
            <person name="Mercier A."/>
            <person name="Li F."/>
            <person name="Yang H."/>
            <person name="Xiang J."/>
        </authorList>
    </citation>
    <scope>NUCLEOTIDE SEQUENCE [LARGE SCALE GENOMIC DNA]</scope>
    <source>
        <strain evidence="1">Shaxun</strain>
        <tissue evidence="1">Muscle</tissue>
    </source>
</reference>
<sequence>MKRQVACSHRARLRHLQIHELDISDRIGKSVETPAYITLKDHKDDFTSRPTCRLINPSKSEMGRVSKHMLDRINTSLRKRLQVNQWRSTPAVLEWFSALKDKAHLTFMIFDIVDFYPSITKELLSKSLTWARQYTPIQDTVYATIMHARKSLLYDLEGRPWVKKATTDAFDVTMGGFDGAEVCELVGYYILHKLGDLIDSHDIGLYRDDGLAVLRDHSGSQADRMRKRIVAAFHTFGLKITTQANIKTVNYLDATLDLRTGTHRPFRKPNDQPTYVHCLSNHPRKSPSVFQRASATGSPLFHLTKRSLTTLPPYTTMRSEIAATPTT</sequence>
<dbReference type="EMBL" id="MRZV01000865">
    <property type="protein sequence ID" value="PIK43238.1"/>
    <property type="molecule type" value="Genomic_DNA"/>
</dbReference>
<organism evidence="1 2">
    <name type="scientific">Stichopus japonicus</name>
    <name type="common">Sea cucumber</name>
    <dbReference type="NCBI Taxonomy" id="307972"/>
    <lineage>
        <taxon>Eukaryota</taxon>
        <taxon>Metazoa</taxon>
        <taxon>Echinodermata</taxon>
        <taxon>Eleutherozoa</taxon>
        <taxon>Echinozoa</taxon>
        <taxon>Holothuroidea</taxon>
        <taxon>Aspidochirotacea</taxon>
        <taxon>Aspidochirotida</taxon>
        <taxon>Stichopodidae</taxon>
        <taxon>Apostichopus</taxon>
    </lineage>
</organism>
<proteinExistence type="predicted"/>
<name>A0A2G8K5G4_STIJA</name>
<gene>
    <name evidence="1" type="ORF">BSL78_19929</name>
</gene>
<evidence type="ECO:0008006" key="3">
    <source>
        <dbReference type="Google" id="ProtNLM"/>
    </source>
</evidence>
<evidence type="ECO:0000313" key="1">
    <source>
        <dbReference type="EMBL" id="PIK43238.1"/>
    </source>
</evidence>
<keyword evidence="2" id="KW-1185">Reference proteome</keyword>
<accession>A0A2G8K5G4</accession>